<dbReference type="InParanoid" id="A8P3C2"/>
<protein>
    <submittedName>
        <fullName evidence="2">Uncharacterized protein</fullName>
    </submittedName>
</protein>
<feature type="region of interest" description="Disordered" evidence="1">
    <location>
        <begin position="1"/>
        <end position="26"/>
    </location>
</feature>
<sequence length="113" mass="12985">MSTQTRSDWSDENGHPCVPPPLPVSLKEPKLWTTNPTKIHPRVFAIPLLPTDMIRFVEEKIPEDDSAAFEKQAVFMKRFHKFFPPRADRLAYRRSSQEQAIVGSAGPGHWYQP</sequence>
<accession>A8P3C2</accession>
<dbReference type="RefSeq" id="XP_001838519.2">
    <property type="nucleotide sequence ID" value="XM_001838467.2"/>
</dbReference>
<dbReference type="EMBL" id="AACS02000004">
    <property type="protein sequence ID" value="EAU83320.2"/>
    <property type="molecule type" value="Genomic_DNA"/>
</dbReference>
<reference evidence="2 3" key="1">
    <citation type="journal article" date="2010" name="Proc. Natl. Acad. Sci. U.S.A.">
        <title>Insights into evolution of multicellular fungi from the assembled chromosomes of the mushroom Coprinopsis cinerea (Coprinus cinereus).</title>
        <authorList>
            <person name="Stajich J.E."/>
            <person name="Wilke S.K."/>
            <person name="Ahren D."/>
            <person name="Au C.H."/>
            <person name="Birren B.W."/>
            <person name="Borodovsky M."/>
            <person name="Burns C."/>
            <person name="Canback B."/>
            <person name="Casselton L.A."/>
            <person name="Cheng C.K."/>
            <person name="Deng J."/>
            <person name="Dietrich F.S."/>
            <person name="Fargo D.C."/>
            <person name="Farman M.L."/>
            <person name="Gathman A.C."/>
            <person name="Goldberg J."/>
            <person name="Guigo R."/>
            <person name="Hoegger P.J."/>
            <person name="Hooker J.B."/>
            <person name="Huggins A."/>
            <person name="James T.Y."/>
            <person name="Kamada T."/>
            <person name="Kilaru S."/>
            <person name="Kodira C."/>
            <person name="Kues U."/>
            <person name="Kupfer D."/>
            <person name="Kwan H.S."/>
            <person name="Lomsadze A."/>
            <person name="Li W."/>
            <person name="Lilly W.W."/>
            <person name="Ma L.J."/>
            <person name="Mackey A.J."/>
            <person name="Manning G."/>
            <person name="Martin F."/>
            <person name="Muraguchi H."/>
            <person name="Natvig D.O."/>
            <person name="Palmerini H."/>
            <person name="Ramesh M.A."/>
            <person name="Rehmeyer C.J."/>
            <person name="Roe B.A."/>
            <person name="Shenoy N."/>
            <person name="Stanke M."/>
            <person name="Ter-Hovhannisyan V."/>
            <person name="Tunlid A."/>
            <person name="Velagapudi R."/>
            <person name="Vision T.J."/>
            <person name="Zeng Q."/>
            <person name="Zolan M.E."/>
            <person name="Pukkila P.J."/>
        </authorList>
    </citation>
    <scope>NUCLEOTIDE SEQUENCE [LARGE SCALE GENOMIC DNA]</scope>
    <source>
        <strain evidence="3">Okayama-7 / 130 / ATCC MYA-4618 / FGSC 9003</strain>
    </source>
</reference>
<dbReference type="KEGG" id="cci:CC1G_10761"/>
<organism evidence="2 3">
    <name type="scientific">Coprinopsis cinerea (strain Okayama-7 / 130 / ATCC MYA-4618 / FGSC 9003)</name>
    <name type="common">Inky cap fungus</name>
    <name type="synonym">Hormographiella aspergillata</name>
    <dbReference type="NCBI Taxonomy" id="240176"/>
    <lineage>
        <taxon>Eukaryota</taxon>
        <taxon>Fungi</taxon>
        <taxon>Dikarya</taxon>
        <taxon>Basidiomycota</taxon>
        <taxon>Agaricomycotina</taxon>
        <taxon>Agaricomycetes</taxon>
        <taxon>Agaricomycetidae</taxon>
        <taxon>Agaricales</taxon>
        <taxon>Agaricineae</taxon>
        <taxon>Psathyrellaceae</taxon>
        <taxon>Coprinopsis</taxon>
    </lineage>
</organism>
<gene>
    <name evidence="2" type="ORF">CC1G_10761</name>
</gene>
<dbReference type="HOGENOM" id="CLU_2133379_0_0_1"/>
<name>A8P3C2_COPC7</name>
<proteinExistence type="predicted"/>
<dbReference type="AlphaFoldDB" id="A8P3C2"/>
<dbReference type="VEuPathDB" id="FungiDB:CC1G_10761"/>
<keyword evidence="3" id="KW-1185">Reference proteome</keyword>
<dbReference type="GeneID" id="6015111"/>
<comment type="caution">
    <text evidence="2">The sequence shown here is derived from an EMBL/GenBank/DDBJ whole genome shotgun (WGS) entry which is preliminary data.</text>
</comment>
<evidence type="ECO:0000256" key="1">
    <source>
        <dbReference type="SAM" id="MobiDB-lite"/>
    </source>
</evidence>
<evidence type="ECO:0000313" key="2">
    <source>
        <dbReference type="EMBL" id="EAU83320.2"/>
    </source>
</evidence>
<evidence type="ECO:0000313" key="3">
    <source>
        <dbReference type="Proteomes" id="UP000001861"/>
    </source>
</evidence>
<dbReference type="Proteomes" id="UP000001861">
    <property type="component" value="Unassembled WGS sequence"/>
</dbReference>